<dbReference type="EMBL" id="JARAOO010000005">
    <property type="protein sequence ID" value="KAJ7968674.1"/>
    <property type="molecule type" value="Genomic_DNA"/>
</dbReference>
<feature type="region of interest" description="Disordered" evidence="1">
    <location>
        <begin position="86"/>
        <end position="113"/>
    </location>
</feature>
<dbReference type="Proteomes" id="UP001163823">
    <property type="component" value="Chromosome 5"/>
</dbReference>
<feature type="region of interest" description="Disordered" evidence="1">
    <location>
        <begin position="242"/>
        <end position="266"/>
    </location>
</feature>
<gene>
    <name evidence="2" type="ORF">O6P43_012738</name>
</gene>
<evidence type="ECO:0000313" key="2">
    <source>
        <dbReference type="EMBL" id="KAJ7968674.1"/>
    </source>
</evidence>
<sequence>MAEQQKENSSADPKEKSSLLGEEYGKEFLTSWKSMSMTDDDAMDFSFGTEPKGKTKAFNFEKLDMDFNLDGDFDKLSSFKVDMSDLDFSCPPKKTGKSKEKPEGELSCGNQGKQDRFSFSFDFNELDSFNLDSGLTKGDKTSSYKLNNKVVSSDGSDCESAKKEKANATESGCALDDRIPSFNLDSGLKKGDKTSNKSKLIKEGITGYGSDCENTEMPKPIVTESGGALDDSRVNFNLDSGLNKGDKTSNNSKLIKNGITSDGSDCERDKIPKASVAGSVGALDDSMAIIPPASESYKLSSSANLVVSHEARTSPEITKSINVEERHQGQERDLSEKSMPVEPKSQQALEKLPAWSVGQNALYQVAISEQPTEVCTFRNEVITSSGGKQNVVGKMTPDVDTKYENSPLENSPPLFISRSESNNGESVKLASSTAAGATTNDSELSKDYPVMEDNTGGGAFRKTSLDTDDNRGNQKSLAQCPSATTSGPVIDKMMVMQDRDVRSIPSKFFIRPEGTGPLLHQPSSAATMGTSFGCKRIGDMRLSSTTGIHEGFNANVAQLGSKLVGNSNSAVRESTKSDSVLLGTEKNGRSLCNMREGSNSVDAPIKGKLVGNTQSNGKVTTNKPILLGSEKAINAVSIFSSHANPSSITEKTTQAGSQSSVNLQLGAMGEERILNSRINSEEGSKHFPIKADETTADLSIFKTSRMMGAHKVLTTSTSQRKSYSLRNSEQTIDIQGSTSSKNDSLIESTEKQKHSTLSLKRKTIEVSDADLLSLKPLKRFSESPSQSRNPTESSENVVEQQVGFCKSQVESKSNSMLYDYPTSVIERPQELNMTEQEIPVLVEDDGNVEKAEAYTKELEDICNMLKKKHGEAKEILVRAIVNNNNLLMLNHPIYEEKISFQFSVAIISFFTFL</sequence>
<feature type="compositionally biased region" description="Basic and acidic residues" evidence="1">
    <location>
        <begin position="463"/>
        <end position="472"/>
    </location>
</feature>
<feature type="region of interest" description="Disordered" evidence="1">
    <location>
        <begin position="777"/>
        <end position="799"/>
    </location>
</feature>
<name>A0AAD7M2C0_QUISA</name>
<feature type="compositionally biased region" description="Polar residues" evidence="1">
    <location>
        <begin position="248"/>
        <end position="263"/>
    </location>
</feature>
<feature type="region of interest" description="Disordered" evidence="1">
    <location>
        <begin position="715"/>
        <end position="754"/>
    </location>
</feature>
<feature type="region of interest" description="Disordered" evidence="1">
    <location>
        <begin position="1"/>
        <end position="21"/>
    </location>
</feature>
<feature type="compositionally biased region" description="Basic and acidic residues" evidence="1">
    <location>
        <begin position="322"/>
        <end position="336"/>
    </location>
</feature>
<dbReference type="KEGG" id="qsa:O6P43_012738"/>
<protein>
    <submittedName>
        <fullName evidence="2">Uncharacterized protein</fullName>
    </submittedName>
</protein>
<dbReference type="AlphaFoldDB" id="A0AAD7M2C0"/>
<organism evidence="2 3">
    <name type="scientific">Quillaja saponaria</name>
    <name type="common">Soap bark tree</name>
    <dbReference type="NCBI Taxonomy" id="32244"/>
    <lineage>
        <taxon>Eukaryota</taxon>
        <taxon>Viridiplantae</taxon>
        <taxon>Streptophyta</taxon>
        <taxon>Embryophyta</taxon>
        <taxon>Tracheophyta</taxon>
        <taxon>Spermatophyta</taxon>
        <taxon>Magnoliopsida</taxon>
        <taxon>eudicotyledons</taxon>
        <taxon>Gunneridae</taxon>
        <taxon>Pentapetalae</taxon>
        <taxon>rosids</taxon>
        <taxon>fabids</taxon>
        <taxon>Fabales</taxon>
        <taxon>Quillajaceae</taxon>
        <taxon>Quillaja</taxon>
    </lineage>
</organism>
<reference evidence="2" key="1">
    <citation type="journal article" date="2023" name="Science">
        <title>Elucidation of the pathway for biosynthesis of saponin adjuvants from the soapbark tree.</title>
        <authorList>
            <person name="Reed J."/>
            <person name="Orme A."/>
            <person name="El-Demerdash A."/>
            <person name="Owen C."/>
            <person name="Martin L.B.B."/>
            <person name="Misra R.C."/>
            <person name="Kikuchi S."/>
            <person name="Rejzek M."/>
            <person name="Martin A.C."/>
            <person name="Harkess A."/>
            <person name="Leebens-Mack J."/>
            <person name="Louveau T."/>
            <person name="Stephenson M.J."/>
            <person name="Osbourn A."/>
        </authorList>
    </citation>
    <scope>NUCLEOTIDE SEQUENCE</scope>
    <source>
        <strain evidence="2">S10</strain>
    </source>
</reference>
<dbReference type="InterPro" id="IPR038777">
    <property type="entry name" value="At4g18490-like"/>
</dbReference>
<feature type="region of interest" description="Disordered" evidence="1">
    <location>
        <begin position="316"/>
        <end position="345"/>
    </location>
</feature>
<evidence type="ECO:0000256" key="1">
    <source>
        <dbReference type="SAM" id="MobiDB-lite"/>
    </source>
</evidence>
<feature type="region of interest" description="Disordered" evidence="1">
    <location>
        <begin position="151"/>
        <end position="170"/>
    </location>
</feature>
<feature type="compositionally biased region" description="Polar residues" evidence="1">
    <location>
        <begin position="782"/>
        <end position="799"/>
    </location>
</feature>
<feature type="compositionally biased region" description="Polar residues" evidence="1">
    <location>
        <begin position="715"/>
        <end position="747"/>
    </location>
</feature>
<evidence type="ECO:0000313" key="3">
    <source>
        <dbReference type="Proteomes" id="UP001163823"/>
    </source>
</evidence>
<feature type="compositionally biased region" description="Polar residues" evidence="1">
    <location>
        <begin position="473"/>
        <end position="485"/>
    </location>
</feature>
<dbReference type="PANTHER" id="PTHR36380">
    <property type="entry name" value="BNAA03G58330D PROTEIN"/>
    <property type="match status" value="1"/>
</dbReference>
<feature type="region of interest" description="Disordered" evidence="1">
    <location>
        <begin position="388"/>
        <end position="485"/>
    </location>
</feature>
<comment type="caution">
    <text evidence="2">The sequence shown here is derived from an EMBL/GenBank/DDBJ whole genome shotgun (WGS) entry which is preliminary data.</text>
</comment>
<accession>A0AAD7M2C0</accession>
<feature type="compositionally biased region" description="Polar residues" evidence="1">
    <location>
        <begin position="418"/>
        <end position="442"/>
    </location>
</feature>
<proteinExistence type="predicted"/>
<dbReference type="PANTHER" id="PTHR36380:SF1">
    <property type="entry name" value="OS01G0755100 PROTEIN"/>
    <property type="match status" value="1"/>
</dbReference>
<keyword evidence="3" id="KW-1185">Reference proteome</keyword>